<evidence type="ECO:0000256" key="4">
    <source>
        <dbReference type="ARBA" id="ARBA00023136"/>
    </source>
</evidence>
<feature type="transmembrane region" description="Helical" evidence="6">
    <location>
        <begin position="119"/>
        <end position="145"/>
    </location>
</feature>
<comment type="subcellular location">
    <subcellularLocation>
        <location evidence="1">Membrane</location>
        <topology evidence="1">Multi-pass membrane protein</topology>
    </subcellularLocation>
</comment>
<evidence type="ECO:0000256" key="6">
    <source>
        <dbReference type="SAM" id="Phobius"/>
    </source>
</evidence>
<protein>
    <recommendedName>
        <fullName evidence="7">Rhodopsin domain-containing protein</fullName>
    </recommendedName>
</protein>
<feature type="transmembrane region" description="Helical" evidence="6">
    <location>
        <begin position="157"/>
        <end position="178"/>
    </location>
</feature>
<dbReference type="HOGENOM" id="CLU_052841_1_0_1"/>
<keyword evidence="9" id="KW-1185">Reference proteome</keyword>
<dbReference type="PANTHER" id="PTHR33048">
    <property type="entry name" value="PTH11-LIKE INTEGRAL MEMBRANE PROTEIN (AFU_ORTHOLOGUE AFUA_5G11245)"/>
    <property type="match status" value="1"/>
</dbReference>
<evidence type="ECO:0000256" key="3">
    <source>
        <dbReference type="ARBA" id="ARBA00022989"/>
    </source>
</evidence>
<dbReference type="GO" id="GO:0016020">
    <property type="term" value="C:membrane"/>
    <property type="evidence" value="ECO:0007669"/>
    <property type="project" value="UniProtKB-SubCell"/>
</dbReference>
<comment type="similarity">
    <text evidence="5">Belongs to the SAT4 family.</text>
</comment>
<dbReference type="InterPro" id="IPR052337">
    <property type="entry name" value="SAT4-like"/>
</dbReference>
<proteinExistence type="inferred from homology"/>
<evidence type="ECO:0000259" key="7">
    <source>
        <dbReference type="Pfam" id="PF20684"/>
    </source>
</evidence>
<dbReference type="InterPro" id="IPR049326">
    <property type="entry name" value="Rhodopsin_dom_fungi"/>
</dbReference>
<feature type="transmembrane region" description="Helical" evidence="6">
    <location>
        <begin position="78"/>
        <end position="99"/>
    </location>
</feature>
<dbReference type="Pfam" id="PF20684">
    <property type="entry name" value="Fung_rhodopsin"/>
    <property type="match status" value="1"/>
</dbReference>
<keyword evidence="3 6" id="KW-1133">Transmembrane helix</keyword>
<evidence type="ECO:0000256" key="5">
    <source>
        <dbReference type="ARBA" id="ARBA00038359"/>
    </source>
</evidence>
<dbReference type="Proteomes" id="UP000054279">
    <property type="component" value="Unassembled WGS sequence"/>
</dbReference>
<accession>A0A0C9UXR5</accession>
<keyword evidence="4 6" id="KW-0472">Membrane</keyword>
<sequence length="234" mass="26057">VASFTLISIASLITLFRLFVRARSKRLWWDDGWAALCLVFANVFMAAIDIHLQPSSTSARLSILYTIIRLSTGTLRQILLYASVIFLIIWAVLFAQVWWMCEKEPGWKDKPHPQCNLGMEVAVAQVITEVLCDAFLVFVPLRLVWKIKLARSQKIRVNAVFSTTIISTAVSLAHAYYLVKMGGTSESLSGVVECSISLIVASLSVIVALIFRISTEEQNPSLEMETTPSIITFG</sequence>
<dbReference type="AlphaFoldDB" id="A0A0C9UXR5"/>
<feature type="non-terminal residue" evidence="8">
    <location>
        <position position="1"/>
    </location>
</feature>
<evidence type="ECO:0000256" key="2">
    <source>
        <dbReference type="ARBA" id="ARBA00022692"/>
    </source>
</evidence>
<keyword evidence="2 6" id="KW-0812">Transmembrane</keyword>
<feature type="transmembrane region" description="Helical" evidence="6">
    <location>
        <begin position="190"/>
        <end position="211"/>
    </location>
</feature>
<evidence type="ECO:0000313" key="8">
    <source>
        <dbReference type="EMBL" id="KIJ30171.1"/>
    </source>
</evidence>
<organism evidence="8 9">
    <name type="scientific">Sphaerobolus stellatus (strain SS14)</name>
    <dbReference type="NCBI Taxonomy" id="990650"/>
    <lineage>
        <taxon>Eukaryota</taxon>
        <taxon>Fungi</taxon>
        <taxon>Dikarya</taxon>
        <taxon>Basidiomycota</taxon>
        <taxon>Agaricomycotina</taxon>
        <taxon>Agaricomycetes</taxon>
        <taxon>Phallomycetidae</taxon>
        <taxon>Geastrales</taxon>
        <taxon>Sphaerobolaceae</taxon>
        <taxon>Sphaerobolus</taxon>
    </lineage>
</organism>
<evidence type="ECO:0000313" key="9">
    <source>
        <dbReference type="Proteomes" id="UP000054279"/>
    </source>
</evidence>
<feature type="domain" description="Rhodopsin" evidence="7">
    <location>
        <begin position="54"/>
        <end position="209"/>
    </location>
</feature>
<reference evidence="8 9" key="1">
    <citation type="submission" date="2014-06" db="EMBL/GenBank/DDBJ databases">
        <title>Evolutionary Origins and Diversification of the Mycorrhizal Mutualists.</title>
        <authorList>
            <consortium name="DOE Joint Genome Institute"/>
            <consortium name="Mycorrhizal Genomics Consortium"/>
            <person name="Kohler A."/>
            <person name="Kuo A."/>
            <person name="Nagy L.G."/>
            <person name="Floudas D."/>
            <person name="Copeland A."/>
            <person name="Barry K.W."/>
            <person name="Cichocki N."/>
            <person name="Veneault-Fourrey C."/>
            <person name="LaButti K."/>
            <person name="Lindquist E.A."/>
            <person name="Lipzen A."/>
            <person name="Lundell T."/>
            <person name="Morin E."/>
            <person name="Murat C."/>
            <person name="Riley R."/>
            <person name="Ohm R."/>
            <person name="Sun H."/>
            <person name="Tunlid A."/>
            <person name="Henrissat B."/>
            <person name="Grigoriev I.V."/>
            <person name="Hibbett D.S."/>
            <person name="Martin F."/>
        </authorList>
    </citation>
    <scope>NUCLEOTIDE SEQUENCE [LARGE SCALE GENOMIC DNA]</scope>
    <source>
        <strain evidence="8 9">SS14</strain>
    </source>
</reference>
<dbReference type="PANTHER" id="PTHR33048:SF47">
    <property type="entry name" value="INTEGRAL MEMBRANE PROTEIN-RELATED"/>
    <property type="match status" value="1"/>
</dbReference>
<name>A0A0C9UXR5_SPHS4</name>
<dbReference type="OrthoDB" id="444631at2759"/>
<gene>
    <name evidence="8" type="ORF">M422DRAFT_99196</name>
</gene>
<dbReference type="EMBL" id="KN837267">
    <property type="protein sequence ID" value="KIJ30171.1"/>
    <property type="molecule type" value="Genomic_DNA"/>
</dbReference>
<feature type="non-terminal residue" evidence="8">
    <location>
        <position position="234"/>
    </location>
</feature>
<evidence type="ECO:0000256" key="1">
    <source>
        <dbReference type="ARBA" id="ARBA00004141"/>
    </source>
</evidence>